<keyword evidence="5 9" id="KW-0812">Transmembrane</keyword>
<keyword evidence="7 9" id="KW-0472">Membrane</keyword>
<feature type="transmembrane region" description="Helical" evidence="9">
    <location>
        <begin position="159"/>
        <end position="180"/>
    </location>
</feature>
<protein>
    <recommendedName>
        <fullName evidence="10">Na+/H+ antiporter NhaC-like C-terminal domain-containing protein</fullName>
    </recommendedName>
</protein>
<feature type="transmembrane region" description="Helical" evidence="9">
    <location>
        <begin position="20"/>
        <end position="43"/>
    </location>
</feature>
<name>A0A6I1EIV2_9BURK</name>
<keyword evidence="3" id="KW-0050">Antiport</keyword>
<keyword evidence="6 9" id="KW-1133">Transmembrane helix</keyword>
<proteinExistence type="inferred from homology"/>
<comment type="subcellular location">
    <subcellularLocation>
        <location evidence="1">Cell membrane</location>
        <topology evidence="1">Multi-pass membrane protein</topology>
    </subcellularLocation>
</comment>
<reference evidence="11 12" key="1">
    <citation type="submission" date="2019-10" db="EMBL/GenBank/DDBJ databases">
        <title>Genome diversity of Sutterella seckii.</title>
        <authorList>
            <person name="Chaplin A.V."/>
            <person name="Sokolova S.R."/>
            <person name="Mosin K.A."/>
            <person name="Ivanova E.L."/>
            <person name="Kochetkova T.O."/>
            <person name="Goltsov A.Y."/>
            <person name="Trofimov D.Y."/>
            <person name="Efimov B.A."/>
        </authorList>
    </citation>
    <scope>NUCLEOTIDE SEQUENCE [LARGE SCALE GENOMIC DNA]</scope>
    <source>
        <strain evidence="11 12">ASD393</strain>
    </source>
</reference>
<feature type="transmembrane region" description="Helical" evidence="9">
    <location>
        <begin position="50"/>
        <end position="69"/>
    </location>
</feature>
<comment type="similarity">
    <text evidence="8">Belongs to the NhaC Na(+)/H(+) (TC 2.A.35) antiporter family.</text>
</comment>
<evidence type="ECO:0000256" key="8">
    <source>
        <dbReference type="ARBA" id="ARBA00038435"/>
    </source>
</evidence>
<dbReference type="InterPro" id="IPR052180">
    <property type="entry name" value="NhaC_Na-H+_Antiporter"/>
</dbReference>
<evidence type="ECO:0000256" key="4">
    <source>
        <dbReference type="ARBA" id="ARBA00022475"/>
    </source>
</evidence>
<feature type="transmembrane region" description="Helical" evidence="9">
    <location>
        <begin position="216"/>
        <end position="235"/>
    </location>
</feature>
<dbReference type="GO" id="GO:0005886">
    <property type="term" value="C:plasma membrane"/>
    <property type="evidence" value="ECO:0007669"/>
    <property type="project" value="UniProtKB-SubCell"/>
</dbReference>
<dbReference type="Proteomes" id="UP000430564">
    <property type="component" value="Unassembled WGS sequence"/>
</dbReference>
<dbReference type="RefSeq" id="WP_152158375.1">
    <property type="nucleotide sequence ID" value="NZ_WEHX01000036.1"/>
</dbReference>
<feature type="transmembrane region" description="Helical" evidence="9">
    <location>
        <begin position="359"/>
        <end position="381"/>
    </location>
</feature>
<feature type="domain" description="Na+/H+ antiporter NhaC-like C-terminal" evidence="10">
    <location>
        <begin position="21"/>
        <end position="233"/>
    </location>
</feature>
<evidence type="ECO:0000256" key="5">
    <source>
        <dbReference type="ARBA" id="ARBA00022692"/>
    </source>
</evidence>
<evidence type="ECO:0000313" key="12">
    <source>
        <dbReference type="Proteomes" id="UP000430564"/>
    </source>
</evidence>
<feature type="transmembrane region" description="Helical" evidence="9">
    <location>
        <begin position="444"/>
        <end position="463"/>
    </location>
</feature>
<evidence type="ECO:0000256" key="1">
    <source>
        <dbReference type="ARBA" id="ARBA00004651"/>
    </source>
</evidence>
<keyword evidence="4" id="KW-1003">Cell membrane</keyword>
<evidence type="ECO:0000313" key="11">
    <source>
        <dbReference type="EMBL" id="KAB7660124.1"/>
    </source>
</evidence>
<comment type="caution">
    <text evidence="11">The sequence shown here is derived from an EMBL/GenBank/DDBJ whole genome shotgun (WGS) entry which is preliminary data.</text>
</comment>
<dbReference type="InterPro" id="IPR018461">
    <property type="entry name" value="Na/H_Antiport_NhaC-like_C"/>
</dbReference>
<evidence type="ECO:0000256" key="7">
    <source>
        <dbReference type="ARBA" id="ARBA00023136"/>
    </source>
</evidence>
<feature type="transmembrane region" description="Helical" evidence="9">
    <location>
        <begin position="272"/>
        <end position="292"/>
    </location>
</feature>
<dbReference type="PANTHER" id="PTHR33451">
    <property type="entry name" value="MALATE-2H(+)/NA(+)-LACTATE ANTIPORTER"/>
    <property type="match status" value="1"/>
</dbReference>
<evidence type="ECO:0000256" key="6">
    <source>
        <dbReference type="ARBA" id="ARBA00022989"/>
    </source>
</evidence>
<dbReference type="AlphaFoldDB" id="A0A6I1EIV2"/>
<feature type="transmembrane region" description="Helical" evidence="9">
    <location>
        <begin position="81"/>
        <end position="100"/>
    </location>
</feature>
<evidence type="ECO:0000256" key="9">
    <source>
        <dbReference type="SAM" id="Phobius"/>
    </source>
</evidence>
<gene>
    <name evidence="11" type="ORF">GBM95_06565</name>
</gene>
<feature type="transmembrane region" description="Helical" evidence="9">
    <location>
        <begin position="247"/>
        <end position="266"/>
    </location>
</feature>
<organism evidence="11 12">
    <name type="scientific">Sutterella seckii</name>
    <dbReference type="NCBI Taxonomy" id="1944635"/>
    <lineage>
        <taxon>Bacteria</taxon>
        <taxon>Pseudomonadati</taxon>
        <taxon>Pseudomonadota</taxon>
        <taxon>Betaproteobacteria</taxon>
        <taxon>Burkholderiales</taxon>
        <taxon>Sutterellaceae</taxon>
        <taxon>Sutterella</taxon>
    </lineage>
</organism>
<dbReference type="GO" id="GO:0015297">
    <property type="term" value="F:antiporter activity"/>
    <property type="evidence" value="ECO:0007669"/>
    <property type="project" value="UniProtKB-KW"/>
</dbReference>
<dbReference type="OrthoDB" id="9762978at2"/>
<feature type="transmembrane region" description="Helical" evidence="9">
    <location>
        <begin position="130"/>
        <end position="152"/>
    </location>
</feature>
<evidence type="ECO:0000256" key="2">
    <source>
        <dbReference type="ARBA" id="ARBA00022448"/>
    </source>
</evidence>
<evidence type="ECO:0000259" key="10">
    <source>
        <dbReference type="Pfam" id="PF03553"/>
    </source>
</evidence>
<accession>A0A6I1EIV2</accession>
<feature type="transmembrane region" description="Helical" evidence="9">
    <location>
        <begin position="304"/>
        <end position="329"/>
    </location>
</feature>
<dbReference type="PANTHER" id="PTHR33451:SF5">
    <property type="entry name" value="NA+_H+ ANTIPORTER"/>
    <property type="match status" value="1"/>
</dbReference>
<feature type="transmembrane region" description="Helical" evidence="9">
    <location>
        <begin position="401"/>
        <end position="424"/>
    </location>
</feature>
<dbReference type="EMBL" id="WEHX01000036">
    <property type="protein sequence ID" value="KAB7660124.1"/>
    <property type="molecule type" value="Genomic_DNA"/>
</dbReference>
<keyword evidence="2" id="KW-0813">Transport</keyword>
<dbReference type="Pfam" id="PF03553">
    <property type="entry name" value="Na_H_antiporter"/>
    <property type="match status" value="1"/>
</dbReference>
<sequence>MTSQDASQNLLDSRTETIPFFFGPATLLIPFLLFAAASVYLFVFLKVFDLMALAGAGLAALVSGALLTRSPRAYWKDVLEGAASELTATVLLLLMAAGVFSAMMKAAGLAQALALLTGGAIAGTPFLTPAVFLICAVLATATGSSISTILAASPIFLPFGAALGCDVPMLAGAILSGAIFGDNLAPVSDVAIISAMTQSDNAGRPIDLGEVVRTRFPFAMAALILTLPFYFFGSAGSAQTVQVFEDANLMSLVMIIPVALLIYVAIRSKDALHAVTLATVTGLVLGLLTGILTPAQIVSVKDGAISGVITGGIANVSGIMLMCLALFGFTGVIHRTGLADAAEKFLGREAASPRSAETLLAVVTVLISAALAAVTSVAVALAGQLADRLLRDRIDPYRRAYLLAGFANSLPVILPFSAFSLITLSAASSLGDASLTPFTLMTATYYPVALFVVFTLSIVTGIGRPKAEPSETNP</sequence>
<evidence type="ECO:0000256" key="3">
    <source>
        <dbReference type="ARBA" id="ARBA00022449"/>
    </source>
</evidence>